<dbReference type="GO" id="GO:0004527">
    <property type="term" value="F:exonuclease activity"/>
    <property type="evidence" value="ECO:0007669"/>
    <property type="project" value="UniProtKB-KW"/>
</dbReference>
<name>A0A6N6M469_9FLAO</name>
<gene>
    <name evidence="2" type="ORF">F3059_12960</name>
</gene>
<dbReference type="PROSITE" id="PS51257">
    <property type="entry name" value="PROKAR_LIPOPROTEIN"/>
    <property type="match status" value="1"/>
</dbReference>
<dbReference type="EMBL" id="WACR01000013">
    <property type="protein sequence ID" value="KAB1061981.1"/>
    <property type="molecule type" value="Genomic_DNA"/>
</dbReference>
<evidence type="ECO:0000313" key="3">
    <source>
        <dbReference type="Proteomes" id="UP000435357"/>
    </source>
</evidence>
<organism evidence="2 3">
    <name type="scientific">Salibacter halophilus</name>
    <dbReference type="NCBI Taxonomy" id="1803916"/>
    <lineage>
        <taxon>Bacteria</taxon>
        <taxon>Pseudomonadati</taxon>
        <taxon>Bacteroidota</taxon>
        <taxon>Flavobacteriia</taxon>
        <taxon>Flavobacteriales</taxon>
        <taxon>Salibacteraceae</taxon>
        <taxon>Salibacter</taxon>
    </lineage>
</organism>
<dbReference type="PANTHER" id="PTHR42834">
    <property type="entry name" value="ENDONUCLEASE/EXONUCLEASE/PHOSPHATASE FAMILY PROTEIN (AFU_ORTHOLOGUE AFUA_3G09210)"/>
    <property type="match status" value="1"/>
</dbReference>
<dbReference type="Gene3D" id="3.60.10.10">
    <property type="entry name" value="Endonuclease/exonuclease/phosphatase"/>
    <property type="match status" value="1"/>
</dbReference>
<dbReference type="Pfam" id="PF03372">
    <property type="entry name" value="Exo_endo_phos"/>
    <property type="match status" value="1"/>
</dbReference>
<keyword evidence="3" id="KW-1185">Reference proteome</keyword>
<dbReference type="InterPro" id="IPR036691">
    <property type="entry name" value="Endo/exonu/phosph_ase_sf"/>
</dbReference>
<dbReference type="GO" id="GO:0004519">
    <property type="term" value="F:endonuclease activity"/>
    <property type="evidence" value="ECO:0007669"/>
    <property type="project" value="UniProtKB-KW"/>
</dbReference>
<evidence type="ECO:0000313" key="2">
    <source>
        <dbReference type="EMBL" id="KAB1061981.1"/>
    </source>
</evidence>
<sequence length="325" mass="37416">MKLLSLSYKLLVLFALGSLLGCSQIEMLPNQAALPMDYKNPVGDELRIMTWNVEHFVDEYDSPYTDAYKENNPSVAPEKKALFIEAILKSDADVVVLQEFESAQYLEKLMGELDQEHDYQFFADYESLGWYMNVVIMSKVPLGVMYGYGNVYTPVEYVDEKGKERKETQININTRMWSCRVWPTQKKSVVITGLHLKAGRDNRDIATRAGQIDFLNYQMKQLTKINKRENLVVLGDFNAYPDSKELELLKQGTKRTQLFDPLGDSVYSHPSDQPQRRLDYILYNSSMEKSLIDSSAKIYKPFEPGRMRIVSDHLPVIADFEVKSL</sequence>
<keyword evidence="2" id="KW-0378">Hydrolase</keyword>
<keyword evidence="2" id="KW-0540">Nuclease</keyword>
<proteinExistence type="predicted"/>
<dbReference type="InterPro" id="IPR005135">
    <property type="entry name" value="Endo/exonuclease/phosphatase"/>
</dbReference>
<dbReference type="SUPFAM" id="SSF56219">
    <property type="entry name" value="DNase I-like"/>
    <property type="match status" value="1"/>
</dbReference>
<keyword evidence="2" id="KW-0269">Exonuclease</keyword>
<dbReference type="RefSeq" id="WP_151169965.1">
    <property type="nucleotide sequence ID" value="NZ_WACR01000013.1"/>
</dbReference>
<keyword evidence="2" id="KW-0255">Endonuclease</keyword>
<accession>A0A6N6M469</accession>
<dbReference type="AlphaFoldDB" id="A0A6N6M469"/>
<dbReference type="OrthoDB" id="5447300at2"/>
<reference evidence="2 3" key="1">
    <citation type="submission" date="2019-09" db="EMBL/GenBank/DDBJ databases">
        <title>Genomes of Cryomorphaceae.</title>
        <authorList>
            <person name="Bowman J.P."/>
        </authorList>
    </citation>
    <scope>NUCLEOTIDE SEQUENCE [LARGE SCALE GENOMIC DNA]</scope>
    <source>
        <strain evidence="2 3">KCTC 52047</strain>
    </source>
</reference>
<comment type="caution">
    <text evidence="2">The sequence shown here is derived from an EMBL/GenBank/DDBJ whole genome shotgun (WGS) entry which is preliminary data.</text>
</comment>
<feature type="domain" description="Endonuclease/exonuclease/phosphatase" evidence="1">
    <location>
        <begin position="49"/>
        <end position="313"/>
    </location>
</feature>
<dbReference type="PANTHER" id="PTHR42834:SF1">
    <property type="entry name" value="ENDONUCLEASE_EXONUCLEASE_PHOSPHATASE FAMILY PROTEIN (AFU_ORTHOLOGUE AFUA_3G09210)"/>
    <property type="match status" value="1"/>
</dbReference>
<protein>
    <submittedName>
        <fullName evidence="2">Endonuclease/exonuclease/phosphatase family protein</fullName>
    </submittedName>
</protein>
<dbReference type="Proteomes" id="UP000435357">
    <property type="component" value="Unassembled WGS sequence"/>
</dbReference>
<evidence type="ECO:0000259" key="1">
    <source>
        <dbReference type="Pfam" id="PF03372"/>
    </source>
</evidence>